<dbReference type="SMART" id="SM00248">
    <property type="entry name" value="ANK"/>
    <property type="match status" value="7"/>
</dbReference>
<feature type="region of interest" description="Disordered" evidence="2">
    <location>
        <begin position="850"/>
        <end position="1065"/>
    </location>
</feature>
<dbReference type="PANTHER" id="PTHR24184">
    <property type="entry name" value="SI:CH211-189E2.2"/>
    <property type="match status" value="1"/>
</dbReference>
<dbReference type="eggNOG" id="KOG0504">
    <property type="taxonomic scope" value="Eukaryota"/>
</dbReference>
<dbReference type="PANTHER" id="PTHR24184:SF11">
    <property type="entry name" value="ANKYRIN REPEAT AND SOCS BOX CONTAINING 3"/>
    <property type="match status" value="1"/>
</dbReference>
<evidence type="ECO:0000256" key="2">
    <source>
        <dbReference type="SAM" id="MobiDB-lite"/>
    </source>
</evidence>
<evidence type="ECO:0000256" key="1">
    <source>
        <dbReference type="PROSITE-ProRule" id="PRU00023"/>
    </source>
</evidence>
<feature type="compositionally biased region" description="Basic and acidic residues" evidence="2">
    <location>
        <begin position="952"/>
        <end position="966"/>
    </location>
</feature>
<dbReference type="InterPro" id="IPR002110">
    <property type="entry name" value="Ankyrin_rpt"/>
</dbReference>
<evidence type="ECO:0000313" key="3">
    <source>
        <dbReference type="EMBL" id="EEN58565.1"/>
    </source>
</evidence>
<dbReference type="Gene3D" id="1.25.40.20">
    <property type="entry name" value="Ankyrin repeat-containing domain"/>
    <property type="match status" value="2"/>
</dbReference>
<feature type="region of interest" description="Disordered" evidence="2">
    <location>
        <begin position="763"/>
        <end position="823"/>
    </location>
</feature>
<dbReference type="Pfam" id="PF12796">
    <property type="entry name" value="Ank_2"/>
    <property type="match status" value="1"/>
</dbReference>
<protein>
    <submittedName>
        <fullName evidence="3">Uncharacterized protein</fullName>
    </submittedName>
</protein>
<feature type="compositionally biased region" description="Basic and acidic residues" evidence="2">
    <location>
        <begin position="1007"/>
        <end position="1022"/>
    </location>
</feature>
<feature type="repeat" description="ANK" evidence="1">
    <location>
        <begin position="699"/>
        <end position="723"/>
    </location>
</feature>
<feature type="repeat" description="ANK" evidence="1">
    <location>
        <begin position="104"/>
        <end position="140"/>
    </location>
</feature>
<dbReference type="PROSITE" id="PS50088">
    <property type="entry name" value="ANK_REPEAT"/>
    <property type="match status" value="3"/>
</dbReference>
<dbReference type="EMBL" id="GG666529">
    <property type="protein sequence ID" value="EEN58565.1"/>
    <property type="molecule type" value="Genomic_DNA"/>
</dbReference>
<feature type="compositionally biased region" description="Basic and acidic residues" evidence="2">
    <location>
        <begin position="975"/>
        <end position="989"/>
    </location>
</feature>
<feature type="region of interest" description="Disordered" evidence="2">
    <location>
        <begin position="281"/>
        <end position="308"/>
    </location>
</feature>
<dbReference type="Pfam" id="PF13857">
    <property type="entry name" value="Ank_5"/>
    <property type="match status" value="1"/>
</dbReference>
<gene>
    <name evidence="3" type="ORF">BRAFLDRAFT_127165</name>
</gene>
<dbReference type="InterPro" id="IPR036770">
    <property type="entry name" value="Ankyrin_rpt-contain_sf"/>
</dbReference>
<reference evidence="3" key="1">
    <citation type="journal article" date="2008" name="Nature">
        <title>The amphioxus genome and the evolution of the chordate karyotype.</title>
        <authorList>
            <consortium name="US DOE Joint Genome Institute (JGI-PGF)"/>
            <person name="Putnam N.H."/>
            <person name="Butts T."/>
            <person name="Ferrier D.E.K."/>
            <person name="Furlong R.F."/>
            <person name="Hellsten U."/>
            <person name="Kawashima T."/>
            <person name="Robinson-Rechavi M."/>
            <person name="Shoguchi E."/>
            <person name="Terry A."/>
            <person name="Yu J.-K."/>
            <person name="Benito-Gutierrez E.L."/>
            <person name="Dubchak I."/>
            <person name="Garcia-Fernandez J."/>
            <person name="Gibson-Brown J.J."/>
            <person name="Grigoriev I.V."/>
            <person name="Horton A.C."/>
            <person name="de Jong P.J."/>
            <person name="Jurka J."/>
            <person name="Kapitonov V.V."/>
            <person name="Kohara Y."/>
            <person name="Kuroki Y."/>
            <person name="Lindquist E."/>
            <person name="Lucas S."/>
            <person name="Osoegawa K."/>
            <person name="Pennacchio L.A."/>
            <person name="Salamov A.A."/>
            <person name="Satou Y."/>
            <person name="Sauka-Spengler T."/>
            <person name="Schmutz J."/>
            <person name="Shin-I T."/>
            <person name="Toyoda A."/>
            <person name="Bronner-Fraser M."/>
            <person name="Fujiyama A."/>
            <person name="Holland L.Z."/>
            <person name="Holland P.W.H."/>
            <person name="Satoh N."/>
            <person name="Rokhsar D.S."/>
        </authorList>
    </citation>
    <scope>NUCLEOTIDE SEQUENCE [LARGE SCALE GENOMIC DNA]</scope>
    <source>
        <strain evidence="3">S238N-H82</strain>
        <tissue evidence="3">Testes</tissue>
    </source>
</reference>
<dbReference type="AlphaFoldDB" id="C3YLX1"/>
<feature type="compositionally biased region" description="Pro residues" evidence="2">
    <location>
        <begin position="854"/>
        <end position="865"/>
    </location>
</feature>
<name>C3YLX1_BRAFL</name>
<accession>C3YLX1</accession>
<feature type="repeat" description="ANK" evidence="1">
    <location>
        <begin position="662"/>
        <end position="698"/>
    </location>
</feature>
<dbReference type="PROSITE" id="PS50297">
    <property type="entry name" value="ANK_REP_REGION"/>
    <property type="match status" value="2"/>
</dbReference>
<feature type="compositionally biased region" description="Polar residues" evidence="2">
    <location>
        <begin position="350"/>
        <end position="372"/>
    </location>
</feature>
<keyword evidence="1" id="KW-0040">ANK repeat</keyword>
<dbReference type="InParanoid" id="C3YLX1"/>
<feature type="compositionally biased region" description="Basic and acidic residues" evidence="2">
    <location>
        <begin position="1037"/>
        <end position="1047"/>
    </location>
</feature>
<dbReference type="SUPFAM" id="SSF48403">
    <property type="entry name" value="Ankyrin repeat"/>
    <property type="match status" value="2"/>
</dbReference>
<sequence length="1139" mass="124978">MSLNTALSAGRYRHFCYLLGTGADVNSRGPDGTTPLMQCCHLPNEHVAYRAACCLLRRGADVGRKDRAGRNALLHACVTGRRSNVELFLQPGCLDYDLNDTDKAGNTALHYAVAFGNPDIVQLVVSVLKKYNLRLHVRNNSGLTPYCLAIKKGLKECADIISPVLQGCPPNQECDSRMSSREPVRRPCRVQSAKEGKGQDLELLRGKDVVFMNSSSTLWDMRKPSLSQKGSSRHINAVKNTKNDGPVRAVAEKKDSEMTSADRVRQLLLIQALDQLPTFRKAAVPPPDRDVWNRPLATPRNDDVPSKEQGILKVASLLASRASAPSRAESEPNLLKSWKRSAFVSRRRTVSNSNNTSLSPQPGTQRSGSDSPVSGAARGRRLARDVLISASNVNEKVAVSSTAPTASCLRVRVTANRELWGQVGRAAAGQRGYFARRSKAANPCLEKQSCALRGARFTQVLHIYSRTLVDRRPFFSSANRVREGGYKGVTRTVWDDFLYGKVVDVSPKTPSRTYGGGKTRNRDGTDEELTVGEACERRELPPGSQTTRPAMGHAARVEELTLQEAILQGMFSQVREMVEEGGMPVSRRDQEGRTPLICCALCLRQDLGIGMAKMLLEHGARAGPVDRAGRNALSYACSSGSEGLVDVLLGAADFDLNRKDRQGRTALFHAASKGRTDIVRKLVGRLLRYDQPINVRDMAGVSPLLEAAKNGHSGVIDVLIKEGNVEPTPKEETYLLTSKEEYNLVKVHRAKFLRHRNCFRDVVEKPTPPSRAQSAPSKAREPVGIRPGSSRPPSAMLHLRPKTAPNRIDLPTPSPSGSFDWRSIKPRTSWRTELQDLYRVLEVQISPSYRKSAVPPPKVPTPPPSESGDSESDALSDRGRRKGISTSGTSAKDSFKRRASLLGGTLSRSKRGSLPVVPTIELPEEKEEPLSAIQKFKKRGSMSVRTTILSAKLKDLEGKGTKDGTDTRALSSRRGSRDPDASSSDDNRRPRSARSKRGSKESDDETKENRDRSDSFRLDPAKLAKPKRGSISVQTDNRNDSVPREKLTVSPPKLTLSPPKNDATNKRISAPALLRNNSNVDIDEQAAVQFGFTEATLKHLQTLADEALLHGDSVFSDTESYYNGVSTPRRLSTVTEIED</sequence>
<organism>
    <name type="scientific">Branchiostoma floridae</name>
    <name type="common">Florida lancelet</name>
    <name type="synonym">Amphioxus</name>
    <dbReference type="NCBI Taxonomy" id="7739"/>
    <lineage>
        <taxon>Eukaryota</taxon>
        <taxon>Metazoa</taxon>
        <taxon>Chordata</taxon>
        <taxon>Cephalochordata</taxon>
        <taxon>Leptocardii</taxon>
        <taxon>Amphioxiformes</taxon>
        <taxon>Branchiostomatidae</taxon>
        <taxon>Branchiostoma</taxon>
    </lineage>
</organism>
<feature type="region of interest" description="Disordered" evidence="2">
    <location>
        <begin position="346"/>
        <end position="376"/>
    </location>
</feature>
<proteinExistence type="predicted"/>